<accession>A0A8T1H883</accession>
<protein>
    <submittedName>
        <fullName evidence="4">Uncharacterized protein</fullName>
    </submittedName>
</protein>
<dbReference type="Proteomes" id="UP000760860">
    <property type="component" value="Unassembled WGS sequence"/>
</dbReference>
<reference evidence="4" key="1">
    <citation type="submission" date="2018-05" db="EMBL/GenBank/DDBJ databases">
        <title>Effector identification in a new, highly contiguous assembly of the strawberry crown rot pathogen Phytophthora cactorum.</title>
        <authorList>
            <person name="Armitage A.D."/>
            <person name="Nellist C.F."/>
            <person name="Bates H."/>
            <person name="Vickerstaff R.J."/>
            <person name="Harrison R.J."/>
        </authorList>
    </citation>
    <scope>NUCLEOTIDE SEQUENCE</scope>
    <source>
        <strain evidence="2">15-7</strain>
        <strain evidence="3">4040</strain>
        <strain evidence="4">P421</strain>
    </source>
</reference>
<dbReference type="EMBL" id="RCMK01002156">
    <property type="protein sequence ID" value="KAG2884122.1"/>
    <property type="molecule type" value="Genomic_DNA"/>
</dbReference>
<name>A0A8T1H883_9STRA</name>
<gene>
    <name evidence="2" type="ORF">PC113_g23822</name>
    <name evidence="3" type="ORF">PC117_g25868</name>
    <name evidence="4" type="ORF">PC129_g20572</name>
</gene>
<feature type="compositionally biased region" description="Basic and acidic residues" evidence="1">
    <location>
        <begin position="1"/>
        <end position="18"/>
    </location>
</feature>
<dbReference type="Proteomes" id="UP000736787">
    <property type="component" value="Unassembled WGS sequence"/>
</dbReference>
<feature type="region of interest" description="Disordered" evidence="1">
    <location>
        <begin position="1"/>
        <end position="51"/>
    </location>
</feature>
<sequence>MRSDAVDRQESRRTRTDDVETQTCGTTEDTDGNERRSVWVGDRGSPNRDHR</sequence>
<evidence type="ECO:0000313" key="5">
    <source>
        <dbReference type="Proteomes" id="UP000760860"/>
    </source>
</evidence>
<dbReference type="EMBL" id="RCMV01001483">
    <property type="protein sequence ID" value="KAG3208403.1"/>
    <property type="molecule type" value="Genomic_DNA"/>
</dbReference>
<proteinExistence type="predicted"/>
<evidence type="ECO:0000313" key="2">
    <source>
        <dbReference type="EMBL" id="KAG2809910.1"/>
    </source>
</evidence>
<dbReference type="EMBL" id="RCMG01002457">
    <property type="protein sequence ID" value="KAG2809910.1"/>
    <property type="molecule type" value="Genomic_DNA"/>
</dbReference>
<comment type="caution">
    <text evidence="4">The sequence shown here is derived from an EMBL/GenBank/DDBJ whole genome shotgun (WGS) entry which is preliminary data.</text>
</comment>
<evidence type="ECO:0000313" key="3">
    <source>
        <dbReference type="EMBL" id="KAG2884122.1"/>
    </source>
</evidence>
<dbReference type="Proteomes" id="UP000735874">
    <property type="component" value="Unassembled WGS sequence"/>
</dbReference>
<organism evidence="4 5">
    <name type="scientific">Phytophthora cactorum</name>
    <dbReference type="NCBI Taxonomy" id="29920"/>
    <lineage>
        <taxon>Eukaryota</taxon>
        <taxon>Sar</taxon>
        <taxon>Stramenopiles</taxon>
        <taxon>Oomycota</taxon>
        <taxon>Peronosporomycetes</taxon>
        <taxon>Peronosporales</taxon>
        <taxon>Peronosporaceae</taxon>
        <taxon>Phytophthora</taxon>
    </lineage>
</organism>
<evidence type="ECO:0000313" key="4">
    <source>
        <dbReference type="EMBL" id="KAG3208403.1"/>
    </source>
</evidence>
<evidence type="ECO:0000256" key="1">
    <source>
        <dbReference type="SAM" id="MobiDB-lite"/>
    </source>
</evidence>
<dbReference type="AlphaFoldDB" id="A0A8T1H883"/>